<keyword evidence="1" id="KW-0175">Coiled coil</keyword>
<feature type="compositionally biased region" description="Basic residues" evidence="2">
    <location>
        <begin position="130"/>
        <end position="142"/>
    </location>
</feature>
<evidence type="ECO:0000313" key="4">
    <source>
        <dbReference type="EMBL" id="KAB7502555.1"/>
    </source>
</evidence>
<dbReference type="SUPFAM" id="SSF48464">
    <property type="entry name" value="ENTH/VHS domain"/>
    <property type="match status" value="1"/>
</dbReference>
<gene>
    <name evidence="4" type="primary">RPRD1B</name>
    <name evidence="4" type="ORF">Anas_02196</name>
</gene>
<feature type="region of interest" description="Disordered" evidence="2">
    <location>
        <begin position="130"/>
        <end position="211"/>
    </location>
</feature>
<dbReference type="Pfam" id="PF04818">
    <property type="entry name" value="CID"/>
    <property type="match status" value="1"/>
</dbReference>
<dbReference type="Gene3D" id="1.25.40.90">
    <property type="match status" value="1"/>
</dbReference>
<comment type="caution">
    <text evidence="4">The sequence shown here is derived from an EMBL/GenBank/DDBJ whole genome shotgun (WGS) entry which is preliminary data.</text>
</comment>
<dbReference type="Pfam" id="PF16566">
    <property type="entry name" value="CREPT"/>
    <property type="match status" value="1"/>
</dbReference>
<dbReference type="PANTHER" id="PTHR12460">
    <property type="entry name" value="CYCLIN-DEPENDENT KINASE INHIBITOR-RELATED PROTEIN"/>
    <property type="match status" value="1"/>
</dbReference>
<feature type="domain" description="CID" evidence="3">
    <location>
        <begin position="1"/>
        <end position="134"/>
    </location>
</feature>
<dbReference type="OrthoDB" id="10069473at2759"/>
<reference evidence="4 5" key="1">
    <citation type="journal article" date="2019" name="PLoS Biol.">
        <title>Sex chromosomes control vertical transmission of feminizing Wolbachia symbionts in an isopod.</title>
        <authorList>
            <person name="Becking T."/>
            <person name="Chebbi M.A."/>
            <person name="Giraud I."/>
            <person name="Moumen B."/>
            <person name="Laverre T."/>
            <person name="Caubet Y."/>
            <person name="Peccoud J."/>
            <person name="Gilbert C."/>
            <person name="Cordaux R."/>
        </authorList>
    </citation>
    <scope>NUCLEOTIDE SEQUENCE [LARGE SCALE GENOMIC DNA]</scope>
    <source>
        <strain evidence="4">ANa2</strain>
        <tissue evidence="4">Whole body excluding digestive tract and cuticle</tissue>
    </source>
</reference>
<organism evidence="4 5">
    <name type="scientific">Armadillidium nasatum</name>
    <dbReference type="NCBI Taxonomy" id="96803"/>
    <lineage>
        <taxon>Eukaryota</taxon>
        <taxon>Metazoa</taxon>
        <taxon>Ecdysozoa</taxon>
        <taxon>Arthropoda</taxon>
        <taxon>Crustacea</taxon>
        <taxon>Multicrustacea</taxon>
        <taxon>Malacostraca</taxon>
        <taxon>Eumalacostraca</taxon>
        <taxon>Peracarida</taxon>
        <taxon>Isopoda</taxon>
        <taxon>Oniscidea</taxon>
        <taxon>Crinocheta</taxon>
        <taxon>Armadillidiidae</taxon>
        <taxon>Armadillidium</taxon>
    </lineage>
</organism>
<dbReference type="PANTHER" id="PTHR12460:SF0">
    <property type="entry name" value="CID DOMAIN-CONTAINING PROTEIN-RELATED"/>
    <property type="match status" value="1"/>
</dbReference>
<dbReference type="InterPro" id="IPR032337">
    <property type="entry name" value="RPRD1A/B_C"/>
</dbReference>
<dbReference type="GO" id="GO:0000993">
    <property type="term" value="F:RNA polymerase II complex binding"/>
    <property type="evidence" value="ECO:0007669"/>
    <property type="project" value="TreeGrafter"/>
</dbReference>
<dbReference type="InterPro" id="IPR006569">
    <property type="entry name" value="CID_dom"/>
</dbReference>
<dbReference type="SMART" id="SM00582">
    <property type="entry name" value="RPR"/>
    <property type="match status" value="1"/>
</dbReference>
<evidence type="ECO:0000259" key="3">
    <source>
        <dbReference type="PROSITE" id="PS51391"/>
    </source>
</evidence>
<evidence type="ECO:0000313" key="5">
    <source>
        <dbReference type="Proteomes" id="UP000326759"/>
    </source>
</evidence>
<feature type="compositionally biased region" description="Polar residues" evidence="2">
    <location>
        <begin position="176"/>
        <end position="189"/>
    </location>
</feature>
<dbReference type="Gene3D" id="6.10.250.2560">
    <property type="match status" value="1"/>
</dbReference>
<dbReference type="InterPro" id="IPR008942">
    <property type="entry name" value="ENTH_VHS"/>
</dbReference>
<evidence type="ECO:0000256" key="1">
    <source>
        <dbReference type="SAM" id="Coils"/>
    </source>
</evidence>
<dbReference type="AlphaFoldDB" id="A0A5N5TBS7"/>
<name>A0A5N5TBS7_9CRUS</name>
<dbReference type="PROSITE" id="PS51391">
    <property type="entry name" value="CID"/>
    <property type="match status" value="1"/>
</dbReference>
<proteinExistence type="predicted"/>
<keyword evidence="5" id="KW-1185">Reference proteome</keyword>
<feature type="coiled-coil region" evidence="1">
    <location>
        <begin position="255"/>
        <end position="328"/>
    </location>
</feature>
<sequence>MANFNEEGLKKKFLDLNMSQQSIQTLSLWLIHHKKHAHNIVNAWFKELVKAPESRKLAFMYLANDVIQNSKKKGPEYNKEFNHRLPKAFKHLGGITLAEKHTNGLKRLLNVWEERGVFHSQTIKDFRRRFEHQKSHHGRKHSSGGDSESSKRKKSRRESLESFEIPNEDEFPSALESHSTTAPSTTPLEDTSEPKPIESTVEPRQPPEPEELIQSLQDLENAATADAEVRKNIANLPPAVSDINGLGKLPDLPAGEALEKNVDDALEMINTYNKRLSDEMEARKSVAKLLHDFISHQKDLLSQTEETLEEHRSRFNKVQKVRQELKAHLQNLPDISKLPNLGGGLAPLPSAGDLFT</sequence>
<dbReference type="EMBL" id="SEYY01007227">
    <property type="protein sequence ID" value="KAB7502555.1"/>
    <property type="molecule type" value="Genomic_DNA"/>
</dbReference>
<dbReference type="Proteomes" id="UP000326759">
    <property type="component" value="Unassembled WGS sequence"/>
</dbReference>
<accession>A0A5N5TBS7</accession>
<dbReference type="GO" id="GO:0031124">
    <property type="term" value="P:mRNA 3'-end processing"/>
    <property type="evidence" value="ECO:0007669"/>
    <property type="project" value="TreeGrafter"/>
</dbReference>
<evidence type="ECO:0000256" key="2">
    <source>
        <dbReference type="SAM" id="MobiDB-lite"/>
    </source>
</evidence>
<protein>
    <submittedName>
        <fullName evidence="4">Regulation of nuclear pre-mRNA domain-containing protein 1B</fullName>
    </submittedName>
</protein>